<gene>
    <name evidence="1" type="ORF">PV05_05847</name>
</gene>
<dbReference type="GeneID" id="25327755"/>
<reference evidence="1 2" key="1">
    <citation type="submission" date="2015-01" db="EMBL/GenBank/DDBJ databases">
        <title>The Genome Sequence of Exophiala xenobiotica CBS118157.</title>
        <authorList>
            <consortium name="The Broad Institute Genomics Platform"/>
            <person name="Cuomo C."/>
            <person name="de Hoog S."/>
            <person name="Gorbushina A."/>
            <person name="Stielow B."/>
            <person name="Teixiera M."/>
            <person name="Abouelleil A."/>
            <person name="Chapman S.B."/>
            <person name="Priest M."/>
            <person name="Young S.K."/>
            <person name="Wortman J."/>
            <person name="Nusbaum C."/>
            <person name="Birren B."/>
        </authorList>
    </citation>
    <scope>NUCLEOTIDE SEQUENCE [LARGE SCALE GENOMIC DNA]</scope>
    <source>
        <strain evidence="1 2">CBS 118157</strain>
    </source>
</reference>
<dbReference type="AlphaFoldDB" id="A0A0D2ERA3"/>
<dbReference type="EMBL" id="KN847319">
    <property type="protein sequence ID" value="KIW57275.1"/>
    <property type="molecule type" value="Genomic_DNA"/>
</dbReference>
<organism evidence="1 2">
    <name type="scientific">Exophiala xenobiotica</name>
    <dbReference type="NCBI Taxonomy" id="348802"/>
    <lineage>
        <taxon>Eukaryota</taxon>
        <taxon>Fungi</taxon>
        <taxon>Dikarya</taxon>
        <taxon>Ascomycota</taxon>
        <taxon>Pezizomycotina</taxon>
        <taxon>Eurotiomycetes</taxon>
        <taxon>Chaetothyriomycetidae</taxon>
        <taxon>Chaetothyriales</taxon>
        <taxon>Herpotrichiellaceae</taxon>
        <taxon>Exophiala</taxon>
    </lineage>
</organism>
<dbReference type="Proteomes" id="UP000054342">
    <property type="component" value="Unassembled WGS sequence"/>
</dbReference>
<protein>
    <submittedName>
        <fullName evidence="1">Uncharacterized protein</fullName>
    </submittedName>
</protein>
<proteinExistence type="predicted"/>
<dbReference type="HOGENOM" id="CLU_1917086_0_0_1"/>
<accession>A0A0D2ERA3</accession>
<evidence type="ECO:0000313" key="2">
    <source>
        <dbReference type="Proteomes" id="UP000054342"/>
    </source>
</evidence>
<keyword evidence="2" id="KW-1185">Reference proteome</keyword>
<evidence type="ECO:0000313" key="1">
    <source>
        <dbReference type="EMBL" id="KIW57275.1"/>
    </source>
</evidence>
<name>A0A0D2ERA3_9EURO</name>
<dbReference type="RefSeq" id="XP_013317859.1">
    <property type="nucleotide sequence ID" value="XM_013462405.1"/>
</dbReference>
<sequence>MISEVSLQQEAVMPCDRTKHPGDSICASEREHSFAWFVSRTSHCLKPKAAHSSTPVTTIYHGSGGVEGAAWVPPCGNVEIAREDLAAHRRKEDCALQLHGVQLISRLQTMQRHGWQRGSTLESMSQFQQSAT</sequence>